<dbReference type="EMBL" id="VXIV02000590">
    <property type="protein sequence ID" value="KAF6037317.1"/>
    <property type="molecule type" value="Genomic_DNA"/>
</dbReference>
<gene>
    <name evidence="3" type="ORF">EB796_004397</name>
</gene>
<keyword evidence="2" id="KW-0732">Signal</keyword>
<reference evidence="3" key="1">
    <citation type="submission" date="2020-06" db="EMBL/GenBank/DDBJ databases">
        <title>Draft genome of Bugula neritina, a colonial animal packing powerful symbionts and potential medicines.</title>
        <authorList>
            <person name="Rayko M."/>
        </authorList>
    </citation>
    <scope>NUCLEOTIDE SEQUENCE [LARGE SCALE GENOMIC DNA]</scope>
    <source>
        <strain evidence="3">Kwan_BN1</strain>
    </source>
</reference>
<organism evidence="3 4">
    <name type="scientific">Bugula neritina</name>
    <name type="common">Brown bryozoan</name>
    <name type="synonym">Sertularia neritina</name>
    <dbReference type="NCBI Taxonomy" id="10212"/>
    <lineage>
        <taxon>Eukaryota</taxon>
        <taxon>Metazoa</taxon>
        <taxon>Spiralia</taxon>
        <taxon>Lophotrochozoa</taxon>
        <taxon>Bryozoa</taxon>
        <taxon>Gymnolaemata</taxon>
        <taxon>Cheilostomatida</taxon>
        <taxon>Flustrina</taxon>
        <taxon>Buguloidea</taxon>
        <taxon>Bugulidae</taxon>
        <taxon>Bugula</taxon>
    </lineage>
</organism>
<proteinExistence type="predicted"/>
<dbReference type="OrthoDB" id="6064658at2759"/>
<comment type="caution">
    <text evidence="3">The sequence shown here is derived from an EMBL/GenBank/DDBJ whole genome shotgun (WGS) entry which is preliminary data.</text>
</comment>
<evidence type="ECO:0000256" key="1">
    <source>
        <dbReference type="SAM" id="MobiDB-lite"/>
    </source>
</evidence>
<evidence type="ECO:0000313" key="3">
    <source>
        <dbReference type="EMBL" id="KAF6037317.1"/>
    </source>
</evidence>
<feature type="chain" id="PRO_5029491349" evidence="2">
    <location>
        <begin position="21"/>
        <end position="107"/>
    </location>
</feature>
<accession>A0A7J7KGE5</accession>
<feature type="signal peptide" evidence="2">
    <location>
        <begin position="1"/>
        <end position="20"/>
    </location>
</feature>
<protein>
    <submittedName>
        <fullName evidence="3">Uncharacterized protein</fullName>
    </submittedName>
</protein>
<dbReference type="AlphaFoldDB" id="A0A7J7KGE5"/>
<feature type="region of interest" description="Disordered" evidence="1">
    <location>
        <begin position="75"/>
        <end position="107"/>
    </location>
</feature>
<dbReference type="Proteomes" id="UP000593567">
    <property type="component" value="Unassembled WGS sequence"/>
</dbReference>
<name>A0A7J7KGE5_BUGNE</name>
<evidence type="ECO:0000313" key="4">
    <source>
        <dbReference type="Proteomes" id="UP000593567"/>
    </source>
</evidence>
<evidence type="ECO:0000256" key="2">
    <source>
        <dbReference type="SAM" id="SignalP"/>
    </source>
</evidence>
<sequence length="107" mass="11489">MVLSVILAMASALLCITGVAFVTKLCSCSSEPEHSFDGDGRRSYVRSVPVVQYIPVPPESPVDPATAQLPKYKSLFGDAPPPSYEDIIKDPNTNSTEVTQTDGKTED</sequence>
<feature type="compositionally biased region" description="Polar residues" evidence="1">
    <location>
        <begin position="91"/>
        <end position="107"/>
    </location>
</feature>
<keyword evidence="4" id="KW-1185">Reference proteome</keyword>